<protein>
    <submittedName>
        <fullName evidence="1">Uncharacterized protein</fullName>
    </submittedName>
</protein>
<dbReference type="VEuPathDB" id="FungiDB:PHYBLDRAFT_152738"/>
<dbReference type="Proteomes" id="UP000077315">
    <property type="component" value="Unassembled WGS sequence"/>
</dbReference>
<reference evidence="2" key="1">
    <citation type="submission" date="2015-06" db="EMBL/GenBank/DDBJ databases">
        <title>Expansion of signal transduction pathways in fungi by whole-genome duplication.</title>
        <authorList>
            <consortium name="DOE Joint Genome Institute"/>
            <person name="Corrochano L.M."/>
            <person name="Kuo A."/>
            <person name="Marcet-Houben M."/>
            <person name="Polaino S."/>
            <person name="Salamov A."/>
            <person name="Villalobos J.M."/>
            <person name="Alvarez M.I."/>
            <person name="Avalos J."/>
            <person name="Benito E.P."/>
            <person name="Benoit I."/>
            <person name="Burger G."/>
            <person name="Camino L.P."/>
            <person name="Canovas D."/>
            <person name="Cerda-Olmedo E."/>
            <person name="Cheng J.-F."/>
            <person name="Dominguez A."/>
            <person name="Elias M."/>
            <person name="Eslava A.P."/>
            <person name="Glaser F."/>
            <person name="Grimwood J."/>
            <person name="Gutierrez G."/>
            <person name="Heitman J."/>
            <person name="Henrissat B."/>
            <person name="Iturriaga E.A."/>
            <person name="Lang B.F."/>
            <person name="Lavin J.L."/>
            <person name="Lee S."/>
            <person name="Li W."/>
            <person name="Lindquist E."/>
            <person name="Lopez-Garcia S."/>
            <person name="Luque E.M."/>
            <person name="Marcos A.T."/>
            <person name="Martin J."/>
            <person name="McCluskey K."/>
            <person name="Medina H.R."/>
            <person name="Miralles-Duran A."/>
            <person name="Miyazaki A."/>
            <person name="Munoz-Torres E."/>
            <person name="Oguiza J.A."/>
            <person name="Ohm R."/>
            <person name="Olmedo M."/>
            <person name="Orejas M."/>
            <person name="Ortiz-Castellanos L."/>
            <person name="Pisabarro A.G."/>
            <person name="Rodriguez-Romero J."/>
            <person name="Ruiz-Herrera J."/>
            <person name="Ruiz-Vazquez R."/>
            <person name="Sanz C."/>
            <person name="Schackwitz W."/>
            <person name="Schmutz J."/>
            <person name="Shahriari M."/>
            <person name="Shelest E."/>
            <person name="Silva-Franco F."/>
            <person name="Soanes D."/>
            <person name="Syed K."/>
            <person name="Tagua V.G."/>
            <person name="Talbot N.J."/>
            <person name="Thon M."/>
            <person name="De vries R.P."/>
            <person name="Wiebenga A."/>
            <person name="Yadav J.S."/>
            <person name="Braun E.L."/>
            <person name="Baker S."/>
            <person name="Garre V."/>
            <person name="Horwitz B."/>
            <person name="Torres-Martinez S."/>
            <person name="Idnurm A."/>
            <person name="Herrera-Estrella A."/>
            <person name="Gabaldon T."/>
            <person name="Grigoriev I.V."/>
        </authorList>
    </citation>
    <scope>NUCLEOTIDE SEQUENCE [LARGE SCALE GENOMIC DNA]</scope>
    <source>
        <strain evidence="2">NRRL 1555(-)</strain>
    </source>
</reference>
<gene>
    <name evidence="1" type="ORF">PHYBLDRAFT_152738</name>
</gene>
<accession>A0A162ZE40</accession>
<dbReference type="GeneID" id="28993889"/>
<dbReference type="EMBL" id="KV441005">
    <property type="protein sequence ID" value="OAD66171.1"/>
    <property type="molecule type" value="Genomic_DNA"/>
</dbReference>
<dbReference type="InParanoid" id="A0A162ZE40"/>
<keyword evidence="2" id="KW-1185">Reference proteome</keyword>
<sequence>MENILFCKAGIHHCLGGEVVTRGPRDRRASNFEAASNDVAGSQLWSNPTRKTLVAVASKTGMNYHTLVCFLADLWGQNVVSMVEETNWVVCTSKMWKDQVVYRVQSSFNSTHVLANDLVVLKHLWGYGFVCKFFSYSVLGETRLFAIVDHLCGIQHNNEGMFLVWESTTIGDKKVVDVKSIKGMAGLIHDVNDETIRHVVEVSQSHYQ</sequence>
<organism evidence="1 2">
    <name type="scientific">Phycomyces blakesleeanus (strain ATCC 8743b / DSM 1359 / FGSC 10004 / NBRC 33097 / NRRL 1555)</name>
    <dbReference type="NCBI Taxonomy" id="763407"/>
    <lineage>
        <taxon>Eukaryota</taxon>
        <taxon>Fungi</taxon>
        <taxon>Fungi incertae sedis</taxon>
        <taxon>Mucoromycota</taxon>
        <taxon>Mucoromycotina</taxon>
        <taxon>Mucoromycetes</taxon>
        <taxon>Mucorales</taxon>
        <taxon>Phycomycetaceae</taxon>
        <taxon>Phycomyces</taxon>
    </lineage>
</organism>
<name>A0A162ZE40_PHYB8</name>
<dbReference type="AlphaFoldDB" id="A0A162ZE40"/>
<dbReference type="RefSeq" id="XP_018284211.1">
    <property type="nucleotide sequence ID" value="XM_018432983.1"/>
</dbReference>
<evidence type="ECO:0000313" key="1">
    <source>
        <dbReference type="EMBL" id="OAD66171.1"/>
    </source>
</evidence>
<evidence type="ECO:0000313" key="2">
    <source>
        <dbReference type="Proteomes" id="UP000077315"/>
    </source>
</evidence>
<proteinExistence type="predicted"/>